<keyword evidence="4 6" id="KW-1133">Transmembrane helix</keyword>
<keyword evidence="3 6" id="KW-0812">Transmembrane</keyword>
<dbReference type="EMBL" id="JAUEPS010000043">
    <property type="protein sequence ID" value="KAK0447862.1"/>
    <property type="molecule type" value="Genomic_DNA"/>
</dbReference>
<accession>A0AA39JS13</accession>
<proteinExistence type="inferred from homology"/>
<name>A0AA39JS13_ARMTA</name>
<dbReference type="PROSITE" id="PS50850">
    <property type="entry name" value="MFS"/>
    <property type="match status" value="1"/>
</dbReference>
<dbReference type="InterPro" id="IPR036259">
    <property type="entry name" value="MFS_trans_sf"/>
</dbReference>
<gene>
    <name evidence="8" type="ORF">EV420DRAFT_1276029</name>
</gene>
<feature type="transmembrane region" description="Helical" evidence="6">
    <location>
        <begin position="468"/>
        <end position="487"/>
    </location>
</feature>
<feature type="transmembrane region" description="Helical" evidence="6">
    <location>
        <begin position="402"/>
        <end position="425"/>
    </location>
</feature>
<feature type="transmembrane region" description="Helical" evidence="6">
    <location>
        <begin position="36"/>
        <end position="54"/>
    </location>
</feature>
<evidence type="ECO:0000259" key="7">
    <source>
        <dbReference type="PROSITE" id="PS50850"/>
    </source>
</evidence>
<comment type="subcellular location">
    <subcellularLocation>
        <location evidence="1">Membrane</location>
        <topology evidence="1">Multi-pass membrane protein</topology>
    </subcellularLocation>
</comment>
<evidence type="ECO:0000313" key="8">
    <source>
        <dbReference type="EMBL" id="KAK0447862.1"/>
    </source>
</evidence>
<evidence type="ECO:0000256" key="6">
    <source>
        <dbReference type="SAM" id="Phobius"/>
    </source>
</evidence>
<keyword evidence="5 6" id="KW-0472">Membrane</keyword>
<dbReference type="SUPFAM" id="SSF103473">
    <property type="entry name" value="MFS general substrate transporter"/>
    <property type="match status" value="1"/>
</dbReference>
<dbReference type="InterPro" id="IPR005828">
    <property type="entry name" value="MFS_sugar_transport-like"/>
</dbReference>
<dbReference type="InterPro" id="IPR020846">
    <property type="entry name" value="MFS_dom"/>
</dbReference>
<evidence type="ECO:0000256" key="5">
    <source>
        <dbReference type="ARBA" id="ARBA00023136"/>
    </source>
</evidence>
<dbReference type="GO" id="GO:0005351">
    <property type="term" value="F:carbohydrate:proton symporter activity"/>
    <property type="evidence" value="ECO:0007669"/>
    <property type="project" value="TreeGrafter"/>
</dbReference>
<dbReference type="Gene3D" id="1.20.1250.20">
    <property type="entry name" value="MFS general substrate transporter like domains"/>
    <property type="match status" value="1"/>
</dbReference>
<feature type="transmembrane region" description="Helical" evidence="6">
    <location>
        <begin position="370"/>
        <end position="390"/>
    </location>
</feature>
<protein>
    <submittedName>
        <fullName evidence="8">Hexose transport-related protein</fullName>
    </submittedName>
</protein>
<dbReference type="Proteomes" id="UP001175211">
    <property type="component" value="Unassembled WGS sequence"/>
</dbReference>
<organism evidence="8 9">
    <name type="scientific">Armillaria tabescens</name>
    <name type="common">Ringless honey mushroom</name>
    <name type="synonym">Agaricus tabescens</name>
    <dbReference type="NCBI Taxonomy" id="1929756"/>
    <lineage>
        <taxon>Eukaryota</taxon>
        <taxon>Fungi</taxon>
        <taxon>Dikarya</taxon>
        <taxon>Basidiomycota</taxon>
        <taxon>Agaricomycotina</taxon>
        <taxon>Agaricomycetes</taxon>
        <taxon>Agaricomycetidae</taxon>
        <taxon>Agaricales</taxon>
        <taxon>Marasmiineae</taxon>
        <taxon>Physalacriaceae</taxon>
        <taxon>Desarmillaria</taxon>
    </lineage>
</organism>
<feature type="transmembrane region" description="Helical" evidence="6">
    <location>
        <begin position="212"/>
        <end position="232"/>
    </location>
</feature>
<feature type="domain" description="Major facilitator superfamily (MFS) profile" evidence="7">
    <location>
        <begin position="41"/>
        <end position="491"/>
    </location>
</feature>
<evidence type="ECO:0000256" key="1">
    <source>
        <dbReference type="ARBA" id="ARBA00004141"/>
    </source>
</evidence>
<reference evidence="8" key="1">
    <citation type="submission" date="2023-06" db="EMBL/GenBank/DDBJ databases">
        <authorList>
            <consortium name="Lawrence Berkeley National Laboratory"/>
            <person name="Ahrendt S."/>
            <person name="Sahu N."/>
            <person name="Indic B."/>
            <person name="Wong-Bajracharya J."/>
            <person name="Merenyi Z."/>
            <person name="Ke H.-M."/>
            <person name="Monk M."/>
            <person name="Kocsube S."/>
            <person name="Drula E."/>
            <person name="Lipzen A."/>
            <person name="Balint B."/>
            <person name="Henrissat B."/>
            <person name="Andreopoulos B."/>
            <person name="Martin F.M."/>
            <person name="Harder C.B."/>
            <person name="Rigling D."/>
            <person name="Ford K.L."/>
            <person name="Foster G.D."/>
            <person name="Pangilinan J."/>
            <person name="Papanicolaou A."/>
            <person name="Barry K."/>
            <person name="LaButti K."/>
            <person name="Viragh M."/>
            <person name="Koriabine M."/>
            <person name="Yan M."/>
            <person name="Riley R."/>
            <person name="Champramary S."/>
            <person name="Plett K.L."/>
            <person name="Tsai I.J."/>
            <person name="Slot J."/>
            <person name="Sipos G."/>
            <person name="Plett J."/>
            <person name="Nagy L.G."/>
            <person name="Grigoriev I.V."/>
        </authorList>
    </citation>
    <scope>NUCLEOTIDE SEQUENCE</scope>
    <source>
        <strain evidence="8">CCBAS 213</strain>
    </source>
</reference>
<feature type="transmembrane region" description="Helical" evidence="6">
    <location>
        <begin position="74"/>
        <end position="97"/>
    </location>
</feature>
<dbReference type="Pfam" id="PF00083">
    <property type="entry name" value="Sugar_tr"/>
    <property type="match status" value="1"/>
</dbReference>
<feature type="transmembrane region" description="Helical" evidence="6">
    <location>
        <begin position="180"/>
        <end position="200"/>
    </location>
</feature>
<feature type="transmembrane region" description="Helical" evidence="6">
    <location>
        <begin position="109"/>
        <end position="130"/>
    </location>
</feature>
<comment type="similarity">
    <text evidence="2">Belongs to the major facilitator superfamily. Sugar transporter (TC 2.A.1.1) family.</text>
</comment>
<dbReference type="GeneID" id="85351486"/>
<dbReference type="GO" id="GO:0016020">
    <property type="term" value="C:membrane"/>
    <property type="evidence" value="ECO:0007669"/>
    <property type="project" value="UniProtKB-SubCell"/>
</dbReference>
<dbReference type="PROSITE" id="PS00216">
    <property type="entry name" value="SUGAR_TRANSPORT_1"/>
    <property type="match status" value="1"/>
</dbReference>
<feature type="transmembrane region" description="Helical" evidence="6">
    <location>
        <begin position="301"/>
        <end position="325"/>
    </location>
</feature>
<dbReference type="InterPro" id="IPR050360">
    <property type="entry name" value="MFS_Sugar_Transporters"/>
</dbReference>
<dbReference type="InterPro" id="IPR005829">
    <property type="entry name" value="Sugar_transporter_CS"/>
</dbReference>
<feature type="transmembrane region" description="Helical" evidence="6">
    <location>
        <begin position="136"/>
        <end position="159"/>
    </location>
</feature>
<dbReference type="AlphaFoldDB" id="A0AA39JS13"/>
<dbReference type="PANTHER" id="PTHR48022:SF64">
    <property type="entry name" value="MAJOR FACILITATOR SUPERFAMILY (MFS) PROFILE DOMAIN-CONTAINING PROTEIN"/>
    <property type="match status" value="1"/>
</dbReference>
<evidence type="ECO:0000256" key="3">
    <source>
        <dbReference type="ARBA" id="ARBA00022692"/>
    </source>
</evidence>
<comment type="caution">
    <text evidence="8">The sequence shown here is derived from an EMBL/GenBank/DDBJ whole genome shotgun (WGS) entry which is preliminary data.</text>
</comment>
<dbReference type="RefSeq" id="XP_060326277.1">
    <property type="nucleotide sequence ID" value="XM_060467938.1"/>
</dbReference>
<evidence type="ECO:0000256" key="2">
    <source>
        <dbReference type="ARBA" id="ARBA00010992"/>
    </source>
</evidence>
<feature type="transmembrane region" description="Helical" evidence="6">
    <location>
        <begin position="337"/>
        <end position="358"/>
    </location>
</feature>
<sequence length="502" mass="55809">MDRAVGLFSFLGGAQRIVTRTNAYDRLKWHENRGMLILYFFISIIFVGQILNGYDGTILSGLQALDKWNEDLGYPISSGIGILNAISYMTGICAGPVASVIADKWGRRWCLRLYGITMCVGTVLGCLAGLETVNGFALFVISKGIIGLASFMMTGQIVLQEITHPRNRPVIAALLCQNSYSLDIAVNWTIGVVMASWTVFGTSHISSSWSWRVPYMIQLLPAAYILTAVQFLPETPRFLIAQGREDDAKDFLIRYHANGDAKDELIQLEFEEMKASIELEKAARAEKWSNILAMKGNKHRLFLAGLMTFLPQMNSSAIFDFYYTVVLKLVGITKDSTITGIASGLSMSSLVAQVAGVLTLKRCRRRPMVLYTWPYIIVCLVGMTTCGAMFEKSNETNRHAGIASVAMVWLVKIPSGFTTPLFYSYPAEILTYSIRGKGMAVWNTVNQALGCYSAYVNSVALDAMGWKYYCVYIPILCVQWVLAYLFMVETYGYTLEEIATSL</sequence>
<keyword evidence="9" id="KW-1185">Reference proteome</keyword>
<dbReference type="PANTHER" id="PTHR48022">
    <property type="entry name" value="PLASTIDIC GLUCOSE TRANSPORTER 4"/>
    <property type="match status" value="1"/>
</dbReference>
<evidence type="ECO:0000256" key="4">
    <source>
        <dbReference type="ARBA" id="ARBA00022989"/>
    </source>
</evidence>
<evidence type="ECO:0000313" key="9">
    <source>
        <dbReference type="Proteomes" id="UP001175211"/>
    </source>
</evidence>